<keyword evidence="3" id="KW-1185">Reference proteome</keyword>
<organism evidence="2 3">
    <name type="scientific">Streptomyces klenkii</name>
    <dbReference type="NCBI Taxonomy" id="1420899"/>
    <lineage>
        <taxon>Bacteria</taxon>
        <taxon>Bacillati</taxon>
        <taxon>Actinomycetota</taxon>
        <taxon>Actinomycetes</taxon>
        <taxon>Kitasatosporales</taxon>
        <taxon>Streptomycetaceae</taxon>
        <taxon>Streptomyces</taxon>
    </lineage>
</organism>
<dbReference type="InterPro" id="IPR035992">
    <property type="entry name" value="Ricin_B-like_lectins"/>
</dbReference>
<reference evidence="2 3" key="1">
    <citation type="journal article" date="2015" name="Antonie Van Leeuwenhoek">
        <title>Streptomyces klenkii sp. nov., isolated from deep marine sediment.</title>
        <authorList>
            <person name="Veyisoglu A."/>
            <person name="Sahin N."/>
        </authorList>
    </citation>
    <scope>NUCLEOTIDE SEQUENCE [LARGE SCALE GENOMIC DNA]</scope>
    <source>
        <strain evidence="2 3">KCTC 29202</strain>
    </source>
</reference>
<evidence type="ECO:0000259" key="1">
    <source>
        <dbReference type="SMART" id="SM00458"/>
    </source>
</evidence>
<comment type="caution">
    <text evidence="2">The sequence shown here is derived from an EMBL/GenBank/DDBJ whole genome shotgun (WGS) entry which is preliminary data.</text>
</comment>
<dbReference type="Pfam" id="PF00652">
    <property type="entry name" value="Ricin_B_lectin"/>
    <property type="match status" value="1"/>
</dbReference>
<evidence type="ECO:0000313" key="2">
    <source>
        <dbReference type="EMBL" id="RKN62968.1"/>
    </source>
</evidence>
<feature type="domain" description="Ricin B lectin" evidence="1">
    <location>
        <begin position="60"/>
        <end position="192"/>
    </location>
</feature>
<gene>
    <name evidence="2" type="ORF">D7231_30635</name>
</gene>
<dbReference type="CDD" id="cd00161">
    <property type="entry name" value="beta-trefoil_Ricin-like"/>
    <property type="match status" value="1"/>
</dbReference>
<dbReference type="SUPFAM" id="SSF50370">
    <property type="entry name" value="Ricin B-like lectins"/>
    <property type="match status" value="1"/>
</dbReference>
<dbReference type="InterPro" id="IPR000772">
    <property type="entry name" value="Ricin_B_lectin"/>
</dbReference>
<proteinExistence type="predicted"/>
<name>A0A3B0AR28_9ACTN</name>
<dbReference type="SMART" id="SM00458">
    <property type="entry name" value="RICIN"/>
    <property type="match status" value="1"/>
</dbReference>
<dbReference type="AlphaFoldDB" id="A0A3B0AR28"/>
<dbReference type="PROSITE" id="PS50231">
    <property type="entry name" value="RICIN_B_LECTIN"/>
    <property type="match status" value="1"/>
</dbReference>
<dbReference type="Proteomes" id="UP000270343">
    <property type="component" value="Unassembled WGS sequence"/>
</dbReference>
<protein>
    <recommendedName>
        <fullName evidence="1">Ricin B lectin domain-containing protein</fullName>
    </recommendedName>
</protein>
<dbReference type="EMBL" id="RBAM01000019">
    <property type="protein sequence ID" value="RKN62968.1"/>
    <property type="molecule type" value="Genomic_DNA"/>
</dbReference>
<sequence length="194" mass="20842">MSKSEWKCSRCSPDRMVSTEWSDAMRITGKTIFAAAATTILSGALVATGNPATAAAAAPPDTFTKSVQSYLDNTNLDAYDGAAVRTRDGSFADQVWTFDRVTTQADGLGVYTIKNTRFGTCVTATAVSGKVQLTKCDARNLAQRWTVDTAESQTEIINKKFADAALQANGADQAVTTEEQGDGPNNQLWTFYDK</sequence>
<dbReference type="Gene3D" id="2.80.10.50">
    <property type="match status" value="1"/>
</dbReference>
<accession>A0A3B0AR28</accession>
<evidence type="ECO:0000313" key="3">
    <source>
        <dbReference type="Proteomes" id="UP000270343"/>
    </source>
</evidence>